<reference evidence="1" key="1">
    <citation type="submission" date="2020-06" db="EMBL/GenBank/DDBJ databases">
        <authorList>
            <person name="Li T."/>
            <person name="Hu X."/>
            <person name="Zhang T."/>
            <person name="Song X."/>
            <person name="Zhang H."/>
            <person name="Dai N."/>
            <person name="Sheng W."/>
            <person name="Hou X."/>
            <person name="Wei L."/>
        </authorList>
    </citation>
    <scope>NUCLEOTIDE SEQUENCE</scope>
    <source>
        <strain evidence="1">G02</strain>
        <tissue evidence="1">Leaf</tissue>
    </source>
</reference>
<dbReference type="AlphaFoldDB" id="A0AAW2WBV6"/>
<dbReference type="PANTHER" id="PTHR10775:SF193">
    <property type="entry name" value="DUF4216 DOMAIN-CONTAINING PROTEIN"/>
    <property type="match status" value="1"/>
</dbReference>
<dbReference type="Pfam" id="PF02992">
    <property type="entry name" value="Transposase_21"/>
    <property type="match status" value="1"/>
</dbReference>
<dbReference type="PANTHER" id="PTHR10775">
    <property type="entry name" value="OS08G0208400 PROTEIN"/>
    <property type="match status" value="1"/>
</dbReference>
<dbReference type="EMBL" id="JACGWJ010000002">
    <property type="protein sequence ID" value="KAL0437717.1"/>
    <property type="molecule type" value="Genomic_DNA"/>
</dbReference>
<protein>
    <submittedName>
        <fullName evidence="1">Uncharacterized protein</fullName>
    </submittedName>
</protein>
<evidence type="ECO:0000313" key="1">
    <source>
        <dbReference type="EMBL" id="KAL0437717.1"/>
    </source>
</evidence>
<sequence length="120" mass="14013">MVIHSLTNPKSQINAYLEPLIEELMNLWHVGVLTHDNAMNQIFMMHVALMWTMNDLPAYEMVSGWSTAGVMGYLVFMDYTRAFHMQHEFSIAVQVPLTLPSSYGSEHKWTKKNVFWELEY</sequence>
<accession>A0AAW2WBV6</accession>
<dbReference type="InterPro" id="IPR004242">
    <property type="entry name" value="Transposase_21"/>
</dbReference>
<reference evidence="1" key="2">
    <citation type="journal article" date="2024" name="Plant">
        <title>Genomic evolution and insights into agronomic trait innovations of Sesamum species.</title>
        <authorList>
            <person name="Miao H."/>
            <person name="Wang L."/>
            <person name="Qu L."/>
            <person name="Liu H."/>
            <person name="Sun Y."/>
            <person name="Le M."/>
            <person name="Wang Q."/>
            <person name="Wei S."/>
            <person name="Zheng Y."/>
            <person name="Lin W."/>
            <person name="Duan Y."/>
            <person name="Cao H."/>
            <person name="Xiong S."/>
            <person name="Wang X."/>
            <person name="Wei L."/>
            <person name="Li C."/>
            <person name="Ma Q."/>
            <person name="Ju M."/>
            <person name="Zhao R."/>
            <person name="Li G."/>
            <person name="Mu C."/>
            <person name="Tian Q."/>
            <person name="Mei H."/>
            <person name="Zhang T."/>
            <person name="Gao T."/>
            <person name="Zhang H."/>
        </authorList>
    </citation>
    <scope>NUCLEOTIDE SEQUENCE</scope>
    <source>
        <strain evidence="1">G02</strain>
    </source>
</reference>
<name>A0AAW2WBV6_SESRA</name>
<gene>
    <name evidence="1" type="ORF">Sradi_0479600</name>
</gene>
<organism evidence="1">
    <name type="scientific">Sesamum radiatum</name>
    <name type="common">Black benniseed</name>
    <dbReference type="NCBI Taxonomy" id="300843"/>
    <lineage>
        <taxon>Eukaryota</taxon>
        <taxon>Viridiplantae</taxon>
        <taxon>Streptophyta</taxon>
        <taxon>Embryophyta</taxon>
        <taxon>Tracheophyta</taxon>
        <taxon>Spermatophyta</taxon>
        <taxon>Magnoliopsida</taxon>
        <taxon>eudicotyledons</taxon>
        <taxon>Gunneridae</taxon>
        <taxon>Pentapetalae</taxon>
        <taxon>asterids</taxon>
        <taxon>lamiids</taxon>
        <taxon>Lamiales</taxon>
        <taxon>Pedaliaceae</taxon>
        <taxon>Sesamum</taxon>
    </lineage>
</organism>
<comment type="caution">
    <text evidence="1">The sequence shown here is derived from an EMBL/GenBank/DDBJ whole genome shotgun (WGS) entry which is preliminary data.</text>
</comment>
<proteinExistence type="predicted"/>